<reference evidence="6 7" key="1">
    <citation type="submission" date="2017-04" db="EMBL/GenBank/DDBJ databases">
        <title>Comparative genome analysis of Subtercola boreus.</title>
        <authorList>
            <person name="Cho Y.-J."/>
            <person name="Cho A."/>
            <person name="Kim O.-S."/>
            <person name="Lee J.-I."/>
        </authorList>
    </citation>
    <scope>NUCLEOTIDE SEQUENCE [LARGE SCALE GENOMIC DNA]</scope>
    <source>
        <strain evidence="6 7">P27479</strain>
    </source>
</reference>
<sequence length="90" mass="9958">MALRGVCDRCVAGGVVVGALPVRLSEEDIRRLEALAARTGRSKTFHAQEAVREHLADLEERYWADDVIARWEASDQISRPADALWAGLDV</sequence>
<evidence type="ECO:0000256" key="4">
    <source>
        <dbReference type="ARBA" id="ARBA00022490"/>
    </source>
</evidence>
<dbReference type="GO" id="GO:0005737">
    <property type="term" value="C:cytoplasm"/>
    <property type="evidence" value="ECO:0007669"/>
    <property type="project" value="UniProtKB-SubCell"/>
</dbReference>
<accession>A0A3E0VQA5</accession>
<dbReference type="RefSeq" id="WP_116413048.1">
    <property type="nucleotide sequence ID" value="NZ_NBXB01000048.1"/>
</dbReference>
<dbReference type="Proteomes" id="UP000256541">
    <property type="component" value="Unassembled WGS sequence"/>
</dbReference>
<comment type="similarity">
    <text evidence="2">Belongs to the TraY family.</text>
</comment>
<evidence type="ECO:0000313" key="6">
    <source>
        <dbReference type="EMBL" id="RFA11809.1"/>
    </source>
</evidence>
<dbReference type="InterPro" id="IPR010985">
    <property type="entry name" value="Ribbon_hlx_hlx"/>
</dbReference>
<dbReference type="InterPro" id="IPR008876">
    <property type="entry name" value="TraY"/>
</dbReference>
<dbReference type="SUPFAM" id="SSF47598">
    <property type="entry name" value="Ribbon-helix-helix"/>
    <property type="match status" value="1"/>
</dbReference>
<dbReference type="OrthoDB" id="9812023at2"/>
<evidence type="ECO:0000256" key="2">
    <source>
        <dbReference type="ARBA" id="ARBA00007183"/>
    </source>
</evidence>
<dbReference type="GO" id="GO:0003677">
    <property type="term" value="F:DNA binding"/>
    <property type="evidence" value="ECO:0007669"/>
    <property type="project" value="UniProtKB-KW"/>
</dbReference>
<name>A0A3E0VQA5_9MICO</name>
<evidence type="ECO:0000313" key="7">
    <source>
        <dbReference type="Proteomes" id="UP000256541"/>
    </source>
</evidence>
<dbReference type="AlphaFoldDB" id="A0A3E0VQA5"/>
<evidence type="ECO:0000256" key="1">
    <source>
        <dbReference type="ARBA" id="ARBA00004496"/>
    </source>
</evidence>
<keyword evidence="5" id="KW-0238">DNA-binding</keyword>
<proteinExistence type="inferred from homology"/>
<organism evidence="6 7">
    <name type="scientific">Subtercola boreus</name>
    <dbReference type="NCBI Taxonomy" id="120213"/>
    <lineage>
        <taxon>Bacteria</taxon>
        <taxon>Bacillati</taxon>
        <taxon>Actinomycetota</taxon>
        <taxon>Actinomycetes</taxon>
        <taxon>Micrococcales</taxon>
        <taxon>Microbacteriaceae</taxon>
        <taxon>Subtercola</taxon>
    </lineage>
</organism>
<evidence type="ECO:0000256" key="5">
    <source>
        <dbReference type="ARBA" id="ARBA00023125"/>
    </source>
</evidence>
<dbReference type="Pfam" id="PF05509">
    <property type="entry name" value="TraY"/>
    <property type="match status" value="1"/>
</dbReference>
<comment type="caution">
    <text evidence="6">The sequence shown here is derived from an EMBL/GenBank/DDBJ whole genome shotgun (WGS) entry which is preliminary data.</text>
</comment>
<gene>
    <name evidence="6" type="ORF">B7R22_17700</name>
</gene>
<evidence type="ECO:0000256" key="3">
    <source>
        <dbReference type="ARBA" id="ARBA00020541"/>
    </source>
</evidence>
<keyword evidence="4" id="KW-0963">Cytoplasm</keyword>
<dbReference type="EMBL" id="NBXB01000048">
    <property type="protein sequence ID" value="RFA11809.1"/>
    <property type="molecule type" value="Genomic_DNA"/>
</dbReference>
<comment type="subcellular location">
    <subcellularLocation>
        <location evidence="1">Cytoplasm</location>
    </subcellularLocation>
</comment>
<dbReference type="GO" id="GO:0006355">
    <property type="term" value="P:regulation of DNA-templated transcription"/>
    <property type="evidence" value="ECO:0007669"/>
    <property type="project" value="InterPro"/>
</dbReference>
<protein>
    <recommendedName>
        <fullName evidence="3">Relaxosome protein TraY</fullName>
    </recommendedName>
</protein>
<dbReference type="CDD" id="cd22233">
    <property type="entry name" value="RHH_CopAso-like"/>
    <property type="match status" value="1"/>
</dbReference>